<dbReference type="EMBL" id="NCKU01007683">
    <property type="protein sequence ID" value="RWS02457.1"/>
    <property type="molecule type" value="Genomic_DNA"/>
</dbReference>
<dbReference type="Proteomes" id="UP000285301">
    <property type="component" value="Unassembled WGS sequence"/>
</dbReference>
<reference evidence="2 3" key="1">
    <citation type="journal article" date="2018" name="Gigascience">
        <title>Genomes of trombidid mites reveal novel predicted allergens and laterally-transferred genes associated with secondary metabolism.</title>
        <authorList>
            <person name="Dong X."/>
            <person name="Chaisiri K."/>
            <person name="Xia D."/>
            <person name="Armstrong S.D."/>
            <person name="Fang Y."/>
            <person name="Donnelly M.J."/>
            <person name="Kadowaki T."/>
            <person name="McGarry J.W."/>
            <person name="Darby A.C."/>
            <person name="Makepeace B.L."/>
        </authorList>
    </citation>
    <scope>NUCLEOTIDE SEQUENCE [LARGE SCALE GENOMIC DNA]</scope>
    <source>
        <strain evidence="2">UoL-WK</strain>
    </source>
</reference>
<dbReference type="InterPro" id="IPR000782">
    <property type="entry name" value="FAS1_domain"/>
</dbReference>
<dbReference type="GO" id="GO:0030198">
    <property type="term" value="P:extracellular matrix organization"/>
    <property type="evidence" value="ECO:0007669"/>
    <property type="project" value="TreeGrafter"/>
</dbReference>
<dbReference type="InterPro" id="IPR050904">
    <property type="entry name" value="Adhesion/Biosynth-related"/>
</dbReference>
<evidence type="ECO:0000259" key="1">
    <source>
        <dbReference type="PROSITE" id="PS50213"/>
    </source>
</evidence>
<keyword evidence="3" id="KW-1185">Reference proteome</keyword>
<organism evidence="2 3">
    <name type="scientific">Dinothrombium tinctorium</name>
    <dbReference type="NCBI Taxonomy" id="1965070"/>
    <lineage>
        <taxon>Eukaryota</taxon>
        <taxon>Metazoa</taxon>
        <taxon>Ecdysozoa</taxon>
        <taxon>Arthropoda</taxon>
        <taxon>Chelicerata</taxon>
        <taxon>Arachnida</taxon>
        <taxon>Acari</taxon>
        <taxon>Acariformes</taxon>
        <taxon>Trombidiformes</taxon>
        <taxon>Prostigmata</taxon>
        <taxon>Anystina</taxon>
        <taxon>Parasitengona</taxon>
        <taxon>Trombidioidea</taxon>
        <taxon>Trombidiidae</taxon>
        <taxon>Dinothrombium</taxon>
    </lineage>
</organism>
<feature type="domain" description="FAS1" evidence="1">
    <location>
        <begin position="123"/>
        <end position="267"/>
    </location>
</feature>
<dbReference type="Gene3D" id="2.30.180.10">
    <property type="entry name" value="FAS1 domain"/>
    <property type="match status" value="4"/>
</dbReference>
<accession>A0A443QHH7</accession>
<dbReference type="PROSITE" id="PS50213">
    <property type="entry name" value="FAS1"/>
    <property type="match status" value="4"/>
</dbReference>
<feature type="domain" description="FAS1" evidence="1">
    <location>
        <begin position="539"/>
        <end position="678"/>
    </location>
</feature>
<proteinExistence type="predicted"/>
<evidence type="ECO:0000313" key="3">
    <source>
        <dbReference type="Proteomes" id="UP000285301"/>
    </source>
</evidence>
<dbReference type="GO" id="GO:0031012">
    <property type="term" value="C:extracellular matrix"/>
    <property type="evidence" value="ECO:0007669"/>
    <property type="project" value="TreeGrafter"/>
</dbReference>
<comment type="caution">
    <text evidence="2">The sequence shown here is derived from an EMBL/GenBank/DDBJ whole genome shotgun (WGS) entry which is preliminary data.</text>
</comment>
<dbReference type="GO" id="GO:0050839">
    <property type="term" value="F:cell adhesion molecule binding"/>
    <property type="evidence" value="ECO:0007669"/>
    <property type="project" value="TreeGrafter"/>
</dbReference>
<gene>
    <name evidence="2" type="ORF">B4U79_05559</name>
</gene>
<feature type="domain" description="FAS1" evidence="1">
    <location>
        <begin position="271"/>
        <end position="403"/>
    </location>
</feature>
<sequence length="697" mass="79313">MLESFEAIGDDFVVRDDDLKESASETFNPPVVVVDKGAETEDSIRDPFFPLWSTRRDRPFKSWIFNFRRQEPWWKGPNVCVERKVIDGSTEMKKDVQNLTSRSSFTFSSQTTHCFESETSYVCSTHIKETLKDMGMTRFLETLESFQKLASVIDNENVTVFSPPNDAWIDFTGYYNKKENEIPIMGNERSVARGSLENVINRHLFVGMIKSGDLDDGQILTSLNNQSKTIVNVYTIPKKVVTINCAPIITANTHATNGMVHIIDRVLPQVNATIGDIIEKEPRFSFFRELMKKSGVLQKLKNQDNHFTAFIPTDDILKKVDPNLLEKLRKGHPCFNSIVESHIIEKIFCTSGIFNQIKINSMASHSLTLKRNYEQKLFVEDIEILERDMMGTNGVIHVIGNVVIPETVKPVSKVLQNSITSEFVKLLNKSNLLDDLDAKLNATFFIPTNDALKQLKNAANRTEEIYNNHIFTPKMKTDNFYNNEMIESLSGKSMRINLYGLFPEPLARTNIQCSNVIYQNRDVCGGVIHVVDKLIFPSEENVLKILDSSENFTIFRKIVKVSGMESKLKGESGPFTLLVPKDEVFRQLMTKEQLYNITNDPKKAVKLIQKHILPEFVCCSGVSQMPLLFSLQQFRALDGSSISSYRDFEGKIKFGPANVRQCDLIAENGIIHVIDKILQPRKPPTSSITPFFHIFMN</sequence>
<protein>
    <submittedName>
        <fullName evidence="2">Transforming growth factor-beta-induced protein ig-h3-like isoform X1</fullName>
    </submittedName>
</protein>
<dbReference type="STRING" id="1965070.A0A443QHH7"/>
<dbReference type="PANTHER" id="PTHR10900:SF77">
    <property type="entry name" value="FI19380P1"/>
    <property type="match status" value="1"/>
</dbReference>
<dbReference type="PANTHER" id="PTHR10900">
    <property type="entry name" value="PERIOSTIN-RELATED"/>
    <property type="match status" value="1"/>
</dbReference>
<dbReference type="GO" id="GO:0007155">
    <property type="term" value="P:cell adhesion"/>
    <property type="evidence" value="ECO:0007669"/>
    <property type="project" value="TreeGrafter"/>
</dbReference>
<name>A0A443QHH7_9ACAR</name>
<feature type="domain" description="FAS1" evidence="1">
    <location>
        <begin position="407"/>
        <end position="535"/>
    </location>
</feature>
<dbReference type="OrthoDB" id="286301at2759"/>
<dbReference type="SUPFAM" id="SSF82153">
    <property type="entry name" value="FAS1 domain"/>
    <property type="match status" value="4"/>
</dbReference>
<dbReference type="Pfam" id="PF02469">
    <property type="entry name" value="Fasciclin"/>
    <property type="match status" value="4"/>
</dbReference>
<dbReference type="InterPro" id="IPR036378">
    <property type="entry name" value="FAS1_dom_sf"/>
</dbReference>
<dbReference type="AlphaFoldDB" id="A0A443QHH7"/>
<evidence type="ECO:0000313" key="2">
    <source>
        <dbReference type="EMBL" id="RWS02457.1"/>
    </source>
</evidence>
<dbReference type="SMART" id="SM00554">
    <property type="entry name" value="FAS1"/>
    <property type="match status" value="4"/>
</dbReference>
<dbReference type="GO" id="GO:0005615">
    <property type="term" value="C:extracellular space"/>
    <property type="evidence" value="ECO:0007669"/>
    <property type="project" value="TreeGrafter"/>
</dbReference>